<feature type="domain" description="HPt" evidence="15">
    <location>
        <begin position="1667"/>
        <end position="1771"/>
    </location>
</feature>
<dbReference type="Gene3D" id="3.40.50.2300">
    <property type="match status" value="1"/>
</dbReference>
<dbReference type="InterPro" id="IPR036061">
    <property type="entry name" value="CheW-like_dom_sf"/>
</dbReference>
<dbReference type="SUPFAM" id="SSF55874">
    <property type="entry name" value="ATPase domain of HSP90 chaperone/DNA topoisomerase II/histidine kinase"/>
    <property type="match status" value="1"/>
</dbReference>
<evidence type="ECO:0000256" key="9">
    <source>
        <dbReference type="PROSITE-ProRule" id="PRU00110"/>
    </source>
</evidence>
<feature type="region of interest" description="Disordered" evidence="11">
    <location>
        <begin position="1270"/>
        <end position="1318"/>
    </location>
</feature>
<evidence type="ECO:0000256" key="4">
    <source>
        <dbReference type="ARBA" id="ARBA00022553"/>
    </source>
</evidence>
<feature type="region of interest" description="Disordered" evidence="11">
    <location>
        <begin position="697"/>
        <end position="730"/>
    </location>
</feature>
<evidence type="ECO:0000256" key="2">
    <source>
        <dbReference type="ARBA" id="ARBA00012438"/>
    </source>
</evidence>
<feature type="compositionally biased region" description="Low complexity" evidence="11">
    <location>
        <begin position="1490"/>
        <end position="1499"/>
    </location>
</feature>
<dbReference type="GO" id="GO:0000155">
    <property type="term" value="F:phosphorelay sensor kinase activity"/>
    <property type="evidence" value="ECO:0007669"/>
    <property type="project" value="InterPro"/>
</dbReference>
<feature type="compositionally biased region" description="Basic and acidic residues" evidence="11">
    <location>
        <begin position="1430"/>
        <end position="1449"/>
    </location>
</feature>
<feature type="region of interest" description="Disordered" evidence="11">
    <location>
        <begin position="1466"/>
        <end position="1512"/>
    </location>
</feature>
<dbReference type="SUPFAM" id="SSF50341">
    <property type="entry name" value="CheW-like"/>
    <property type="match status" value="1"/>
</dbReference>
<dbReference type="PRINTS" id="PR00344">
    <property type="entry name" value="BCTRLSENSOR"/>
</dbReference>
<feature type="compositionally biased region" description="Basic and acidic residues" evidence="11">
    <location>
        <begin position="1284"/>
        <end position="1296"/>
    </location>
</feature>
<dbReference type="InterPro" id="IPR001789">
    <property type="entry name" value="Sig_transdc_resp-reg_receiver"/>
</dbReference>
<reference evidence="16 17" key="1">
    <citation type="submission" date="2021-02" db="EMBL/GenBank/DDBJ databases">
        <authorList>
            <person name="Pothier F. J."/>
        </authorList>
    </citation>
    <scope>NUCLEOTIDE SEQUENCE [LARGE SCALE GENOMIC DNA]</scope>
    <source>
        <strain evidence="16 17">1314c</strain>
    </source>
</reference>
<feature type="compositionally biased region" description="Polar residues" evidence="11">
    <location>
        <begin position="698"/>
        <end position="712"/>
    </location>
</feature>
<gene>
    <name evidence="16" type="primary">rcsC_16</name>
    <name evidence="16" type="ORF">XA1314C_28940</name>
</gene>
<dbReference type="InterPro" id="IPR036890">
    <property type="entry name" value="HATPase_C_sf"/>
</dbReference>
<feature type="compositionally biased region" description="Low complexity" evidence="11">
    <location>
        <begin position="1117"/>
        <end position="1128"/>
    </location>
</feature>
<evidence type="ECO:0000256" key="3">
    <source>
        <dbReference type="ARBA" id="ARBA00021495"/>
    </source>
</evidence>
<feature type="region of interest" description="Disordered" evidence="11">
    <location>
        <begin position="1353"/>
        <end position="1394"/>
    </location>
</feature>
<dbReference type="PANTHER" id="PTHR43395:SF8">
    <property type="entry name" value="HISTIDINE KINASE"/>
    <property type="match status" value="1"/>
</dbReference>
<dbReference type="InterPro" id="IPR005467">
    <property type="entry name" value="His_kinase_dom"/>
</dbReference>
<proteinExistence type="predicted"/>
<dbReference type="SUPFAM" id="SSF47226">
    <property type="entry name" value="Histidine-containing phosphotransfer domain, HPT domain"/>
    <property type="match status" value="5"/>
</dbReference>
<dbReference type="EC" id="2.7.13.3" evidence="2"/>
<organism evidence="16 17">
    <name type="scientific">Xanthomonas arboricola</name>
    <dbReference type="NCBI Taxonomy" id="56448"/>
    <lineage>
        <taxon>Bacteria</taxon>
        <taxon>Pseudomonadati</taxon>
        <taxon>Pseudomonadota</taxon>
        <taxon>Gammaproteobacteria</taxon>
        <taxon>Lysobacterales</taxon>
        <taxon>Lysobacteraceae</taxon>
        <taxon>Xanthomonas</taxon>
    </lineage>
</organism>
<dbReference type="InterPro" id="IPR037006">
    <property type="entry name" value="CheA-like_homodim_sf"/>
</dbReference>
<protein>
    <recommendedName>
        <fullName evidence="3">Chemotaxis protein CheA</fullName>
        <ecNumber evidence="2">2.7.13.3</ecNumber>
    </recommendedName>
</protein>
<dbReference type="Pfam" id="PF02518">
    <property type="entry name" value="HATPase_c"/>
    <property type="match status" value="1"/>
</dbReference>
<dbReference type="EMBL" id="HG992337">
    <property type="protein sequence ID" value="CAE6802355.1"/>
    <property type="molecule type" value="Genomic_DNA"/>
</dbReference>
<dbReference type="Pfam" id="PF01627">
    <property type="entry name" value="Hpt"/>
    <property type="match status" value="4"/>
</dbReference>
<name>A0AAU9I203_9XANT</name>
<dbReference type="InterPro" id="IPR004358">
    <property type="entry name" value="Sig_transdc_His_kin-like_C"/>
</dbReference>
<dbReference type="PANTHER" id="PTHR43395">
    <property type="entry name" value="SENSOR HISTIDINE KINASE CHEA"/>
    <property type="match status" value="1"/>
</dbReference>
<evidence type="ECO:0000313" key="17">
    <source>
        <dbReference type="Proteomes" id="UP000835242"/>
    </source>
</evidence>
<dbReference type="PROSITE" id="PS50110">
    <property type="entry name" value="RESPONSE_REGULATORY"/>
    <property type="match status" value="1"/>
</dbReference>
<dbReference type="InterPro" id="IPR011006">
    <property type="entry name" value="CheY-like_superfamily"/>
</dbReference>
<feature type="region of interest" description="Disordered" evidence="11">
    <location>
        <begin position="1170"/>
        <end position="1204"/>
    </location>
</feature>
<feature type="domain" description="Response regulatory" evidence="13">
    <location>
        <begin position="2315"/>
        <end position="2431"/>
    </location>
</feature>
<keyword evidence="4 10" id="KW-0597">Phosphoprotein</keyword>
<feature type="domain" description="Histidine kinase" evidence="12">
    <location>
        <begin position="1928"/>
        <end position="2161"/>
    </location>
</feature>
<feature type="region of interest" description="Disordered" evidence="11">
    <location>
        <begin position="1614"/>
        <end position="1635"/>
    </location>
</feature>
<dbReference type="Proteomes" id="UP000835242">
    <property type="component" value="Chromosome"/>
</dbReference>
<comment type="catalytic activity">
    <reaction evidence="1">
        <text>ATP + protein L-histidine = ADP + protein N-phospho-L-histidine.</text>
        <dbReference type="EC" id="2.7.13.3"/>
    </reaction>
</comment>
<feature type="region of interest" description="Disordered" evidence="11">
    <location>
        <begin position="1429"/>
        <end position="1449"/>
    </location>
</feature>
<dbReference type="RefSeq" id="WP_228599885.1">
    <property type="nucleotide sequence ID" value="NZ_HG992337.1"/>
</dbReference>
<evidence type="ECO:0000259" key="15">
    <source>
        <dbReference type="PROSITE" id="PS50894"/>
    </source>
</evidence>
<comment type="function">
    <text evidence="8">Involved in the transmission of sensory signals from the chemoreceptors to the flagellar motors. CheA is autophosphorylated; it can transfer its phosphate group to either CheB or CheY.</text>
</comment>
<dbReference type="GO" id="GO:0006935">
    <property type="term" value="P:chemotaxis"/>
    <property type="evidence" value="ECO:0007669"/>
    <property type="project" value="InterPro"/>
</dbReference>
<accession>A0AAU9I203</accession>
<feature type="region of interest" description="Disordered" evidence="11">
    <location>
        <begin position="1110"/>
        <end position="1131"/>
    </location>
</feature>
<dbReference type="EMBL" id="HG992337">
    <property type="protein sequence ID" value="CAE6802339.1"/>
    <property type="molecule type" value="Genomic_DNA"/>
</dbReference>
<dbReference type="InterPro" id="IPR002545">
    <property type="entry name" value="CheW-lke_dom"/>
</dbReference>
<dbReference type="SMART" id="SM00387">
    <property type="entry name" value="HATPase_c"/>
    <property type="match status" value="1"/>
</dbReference>
<feature type="domain" description="CheW-like" evidence="14">
    <location>
        <begin position="2163"/>
        <end position="2296"/>
    </location>
</feature>
<evidence type="ECO:0000256" key="10">
    <source>
        <dbReference type="PROSITE-ProRule" id="PRU00169"/>
    </source>
</evidence>
<evidence type="ECO:0000256" key="1">
    <source>
        <dbReference type="ARBA" id="ARBA00000085"/>
    </source>
</evidence>
<feature type="region of interest" description="Disordered" evidence="11">
    <location>
        <begin position="613"/>
        <end position="665"/>
    </location>
</feature>
<evidence type="ECO:0000256" key="6">
    <source>
        <dbReference type="ARBA" id="ARBA00022777"/>
    </source>
</evidence>
<feature type="compositionally biased region" description="Low complexity" evidence="11">
    <location>
        <begin position="653"/>
        <end position="663"/>
    </location>
</feature>
<feature type="domain" description="HPt" evidence="15">
    <location>
        <begin position="739"/>
        <end position="846"/>
    </location>
</feature>
<dbReference type="Gene3D" id="1.10.287.560">
    <property type="entry name" value="Histidine kinase CheA-like, homodimeric domain"/>
    <property type="match status" value="1"/>
</dbReference>
<dbReference type="InterPro" id="IPR008207">
    <property type="entry name" value="Sig_transdc_His_kin_Hpt_dom"/>
</dbReference>
<dbReference type="PROSITE" id="PS50894">
    <property type="entry name" value="HPT"/>
    <property type="match status" value="2"/>
</dbReference>
<evidence type="ECO:0000256" key="5">
    <source>
        <dbReference type="ARBA" id="ARBA00022679"/>
    </source>
</evidence>
<feature type="compositionally biased region" description="Low complexity" evidence="11">
    <location>
        <begin position="1297"/>
        <end position="1315"/>
    </location>
</feature>
<dbReference type="PROSITE" id="PS50851">
    <property type="entry name" value="CHEW"/>
    <property type="match status" value="1"/>
</dbReference>
<keyword evidence="6 16" id="KW-0418">Kinase</keyword>
<keyword evidence="7" id="KW-0902">Two-component regulatory system</keyword>
<dbReference type="FunFam" id="3.30.565.10:FF:000016">
    <property type="entry name" value="Chemotaxis protein CheA, putative"/>
    <property type="match status" value="1"/>
</dbReference>
<evidence type="ECO:0000256" key="11">
    <source>
        <dbReference type="SAM" id="MobiDB-lite"/>
    </source>
</evidence>
<feature type="modified residue" description="Phosphohistidine" evidence="9">
    <location>
        <position position="1714"/>
    </location>
</feature>
<dbReference type="GO" id="GO:0005737">
    <property type="term" value="C:cytoplasm"/>
    <property type="evidence" value="ECO:0007669"/>
    <property type="project" value="InterPro"/>
</dbReference>
<dbReference type="SMART" id="SM00260">
    <property type="entry name" value="CheW"/>
    <property type="match status" value="1"/>
</dbReference>
<feature type="modified residue" description="4-aspartylphosphate" evidence="10">
    <location>
        <position position="2364"/>
    </location>
</feature>
<dbReference type="Gene3D" id="1.20.120.160">
    <property type="entry name" value="HPT domain"/>
    <property type="match status" value="4"/>
</dbReference>
<evidence type="ECO:0000259" key="13">
    <source>
        <dbReference type="PROSITE" id="PS50110"/>
    </source>
</evidence>
<dbReference type="SUPFAM" id="SSF52172">
    <property type="entry name" value="CheY-like"/>
    <property type="match status" value="1"/>
</dbReference>
<dbReference type="InterPro" id="IPR036641">
    <property type="entry name" value="HPT_dom_sf"/>
</dbReference>
<dbReference type="Pfam" id="PF00072">
    <property type="entry name" value="Response_reg"/>
    <property type="match status" value="1"/>
</dbReference>
<dbReference type="InterPro" id="IPR004105">
    <property type="entry name" value="CheA-like_dim"/>
</dbReference>
<evidence type="ECO:0000259" key="12">
    <source>
        <dbReference type="PROSITE" id="PS50109"/>
    </source>
</evidence>
<dbReference type="SMART" id="SM01231">
    <property type="entry name" value="H-kinase_dim"/>
    <property type="match status" value="1"/>
</dbReference>
<evidence type="ECO:0000313" key="16">
    <source>
        <dbReference type="EMBL" id="CAE6802355.1"/>
    </source>
</evidence>
<keyword evidence="5" id="KW-0808">Transferase</keyword>
<dbReference type="SMART" id="SM00448">
    <property type="entry name" value="REC"/>
    <property type="match status" value="1"/>
</dbReference>
<feature type="modified residue" description="Phosphohistidine" evidence="9">
    <location>
        <position position="786"/>
    </location>
</feature>
<dbReference type="Pfam" id="PF01584">
    <property type="entry name" value="CheW"/>
    <property type="match status" value="1"/>
</dbReference>
<dbReference type="PROSITE" id="PS50109">
    <property type="entry name" value="HIS_KIN"/>
    <property type="match status" value="1"/>
</dbReference>
<feature type="compositionally biased region" description="Basic and acidic residues" evidence="11">
    <location>
        <begin position="1359"/>
        <end position="1371"/>
    </location>
</feature>
<sequence length="2438" mass="260346">MSALRDAMSHAALGWVKPELDETLRQARNEIEYFAEEPSDTSRMRFCAGYLHQVQGTLRMVELYAPAMVAEELELLAQAVQVGEVADRDEACAMLMRGTVLLPDYLERLQNGHRDIPIVLLPLLNEIRATRGQPGLSESVLFAFDPQAGVATEAELDHARGSLSGRNRELLDTVGNAVKEELLRVKDALDLHLRTGGEIAELQTQVKDLGSVADTLGMMGLGVARNVVVQQRDALARVVDGQVQMDEGVLLDIAGALLYVDASLDDQVASLGADVGDGNEASNSATSSEVRRTVDVLAQEAIANFGAAREHFVAFIETNWDHARLTDVPHLLGEVGGALRILELPQAADYLEGVRRYVDLELIGKQRVPSGRQLDTLADAMASLEYYLEALRERRPGREEILDITRNSLETLRYWPLPSGQPSDLPVGADQPGSVAEPLAASLAQQAAAPALAANDAAPTPSLEWANETVVEVPFAASVVHDTGAAATDTVFSFDPVAAEETVSGQAHVPFTVAPLDLSDDGAQAPGDWQLETTEHAAPIATSVFDPVSAEQDGSVSADAAQVSYTVDLSALEQDDSATPAVAEPALLQIEQIELPGDADQTEAPLDFIAQAQTGRAQTSIEDAFSPPPLPPVAPQELDDPFVESAPEPQPAPADDAAEQSAPRVQQAVVSEFELDAASTAFLAQLDAAAAQFDVQRPQVQQTTDADSQTAKATPEPAVSEPAQAGADADAGIFGGFGDSDIDDDIRDVFLEEFDEELVNLGQLLPVWRAAPHSQDNLRPIRRVFHTLKGSGRLVGAQVLGEFSWKIESMLNRVLDNSRPASPAVVAMVELAYEVLPQFNAALRDQGRISADLPDIQAVAERVAAGEEVYYVAAPATPVAADVAFIPAAAGVFAATGGTPASVDSVLREILEAEVATHLETVNAWLQVNQAEPQLASEELLRAVHTMSGAFAMTDVPEITLVTTPAESYVKRLLAASLLPSQEGIDAIAATASAIATTVTALRADAPLIPSFAPLSERLRALVETLPEAQWPPQAFLDELEDLDAPGEMAVSSESAVELTGAQDLSQYLDASALPSDTSDHSAPVHVADDAADADAHADADAAIAVDELAEAEAEDSSSLALDAPAPHEQTQTADLAALEQEQVADSVEAAQAPAGDAVASDAGVEPVADASRGDAVQHQHRHQHADEAEAESPGLDVHDTPADEPVVDADAWDATGLQQAGRVDAASHAQAGDVPEAGEHVAVDELSDAEAALGDAQTLSAPEAGEIAAERADAEQQSPGEYAAEHEQLEQREGHASAQDADAALSDDAASADEAPVETIEALEAVHAQAPLADHTQAATTEDWTQDSAALDGESTEQGDHVSTPHDEAIGAHAQPPADEAAQHGDAGLPQDADAQLGDQLQVQDTAQLGQHPSSEEHALSGEQVHLQEPAHADEAAQSESHVESGDQEHLGAHAHADEVEHVAEAERAAEAEQTPEAEQAEAERATEAEQTAAAEQATDADHAADAQPAAEALPEHTIESVQAFEMAQVADQVEETGDPQSEIAPELHSDVAADAEADTHADAEVHAQHPDADADADADADVTLEAINATDPVEHPEQVEYTEQVEYPEHAEQVGHTEQVESTDSASEHEDAAAVAFSAPVEDAAAGDSAANDVGAAFDTGPLNFDQLDGELVDIFVEEGRDLLDHCDGLIARMREVPEDREVLNGLQRDLHTLKGGARMAGINAIGDLGHAIESLLEAVAANRTDIDRDDVRLFERGFDRLHQLLTRTGMHRAVAMPTDLVEAFETRTRGRNAAEPSDADVRAIAKASVEPAPLSAPIPVDGQVEEELLPRAQQEQVRVRADLLDRLVNHAGEVAIYRSRLEQQMGAFRGAMGELDRTNARLRDQLRRLDLETEAQIVARYQREQDQGDRTFDPLELDRFSTLQQLSRALNESAADLGGLQGVLEDLSRQYDGLLQQQSRVSSELQDGLMRARMVPFDGLVPRLRRVVRQAATDTGKQVHLLLEGTQGELDRNVLDRMVAPLEHMLRNSVAHGLEAPEQRRDAGKPEEGSIAIRLRREGSEIVLEVADDGAGLDREAIRRRGEQRGLIEPGQELSEAELDGLIFASGFSTSEQVSQLAGRGVGMDVVRNEVRQLGGSVDIHSVRGQGVTFTLRLPQTLAVTQAVFVRIGDTTFAVPVASVSGIGRISRSRYESGEGGYHYAGEEYVLHDLGSLVGQAAARADGQAQVPLLLVRAGDLRAAVAIDQVLGNREIVVKPVGLQIASVPGIYGATITGDGRVVVILDVAPLVRRYLSQPARPAPETPAESQRQVPLVMVVDDSLTMRKVTSRVLERHNLDVTTARDGVEALELLQERVPDLMLLDIEMPRMDGYELATAMRADPRFKAVPIVMITSRSGEKHRQRAFEIGVQRYLGKPYQELDLMRNVYDLLGIARVRE</sequence>
<evidence type="ECO:0000256" key="8">
    <source>
        <dbReference type="ARBA" id="ARBA00035100"/>
    </source>
</evidence>
<evidence type="ECO:0000259" key="14">
    <source>
        <dbReference type="PROSITE" id="PS50851"/>
    </source>
</evidence>
<dbReference type="InterPro" id="IPR003594">
    <property type="entry name" value="HATPase_dom"/>
</dbReference>
<dbReference type="Gene3D" id="2.30.30.40">
    <property type="entry name" value="SH3 Domains"/>
    <property type="match status" value="1"/>
</dbReference>
<dbReference type="SMART" id="SM00073">
    <property type="entry name" value="HPT"/>
    <property type="match status" value="2"/>
</dbReference>
<dbReference type="Gene3D" id="3.30.565.10">
    <property type="entry name" value="Histidine kinase-like ATPase, C-terminal domain"/>
    <property type="match status" value="1"/>
</dbReference>
<dbReference type="InterPro" id="IPR051315">
    <property type="entry name" value="Bact_Chemotaxis_CheA"/>
</dbReference>
<dbReference type="CDD" id="cd17546">
    <property type="entry name" value="REC_hyHK_CKI1_RcsC-like"/>
    <property type="match status" value="1"/>
</dbReference>
<dbReference type="CDD" id="cd00088">
    <property type="entry name" value="HPT"/>
    <property type="match status" value="2"/>
</dbReference>
<evidence type="ECO:0000256" key="7">
    <source>
        <dbReference type="ARBA" id="ARBA00023012"/>
    </source>
</evidence>